<dbReference type="EMBL" id="JAENHP010000018">
    <property type="protein sequence ID" value="MBM2621189.1"/>
    <property type="molecule type" value="Genomic_DNA"/>
</dbReference>
<keyword evidence="1" id="KW-0472">Membrane</keyword>
<organism evidence="2 3">
    <name type="scientific">Paractinoplanes ovalisporus</name>
    <dbReference type="NCBI Taxonomy" id="2810368"/>
    <lineage>
        <taxon>Bacteria</taxon>
        <taxon>Bacillati</taxon>
        <taxon>Actinomycetota</taxon>
        <taxon>Actinomycetes</taxon>
        <taxon>Micromonosporales</taxon>
        <taxon>Micromonosporaceae</taxon>
        <taxon>Paractinoplanes</taxon>
    </lineage>
</organism>
<accession>A0ABS2AMZ2</accession>
<proteinExistence type="predicted"/>
<evidence type="ECO:0000256" key="1">
    <source>
        <dbReference type="SAM" id="Phobius"/>
    </source>
</evidence>
<sequence length="240" mass="27327">MDISTWGGSEWQAVAAFVAVFVGGPIALMQANEARRLRLEQARPYVIVDFEFRSVVVYLKIHNIGKTMARDVRIKFDHPLTSTLSSVEALESRLLSEPIPMLAPGRSISLVFDSFPARYSRRDEFPMDYAVTVEYDDDLGKPYSDPPYPLDLRTYVGSAVDPKGLPELVDEVGKVRRELHKWTDGSRGLLVNAVDRDAKQKREIRPYRLQEYVTVFKEQGVRAVARHGANRTMKRLGWRS</sequence>
<protein>
    <submittedName>
        <fullName evidence="2">Uncharacterized protein</fullName>
    </submittedName>
</protein>
<comment type="caution">
    <text evidence="2">The sequence shown here is derived from an EMBL/GenBank/DDBJ whole genome shotgun (WGS) entry which is preliminary data.</text>
</comment>
<name>A0ABS2AMZ2_9ACTN</name>
<keyword evidence="1" id="KW-0812">Transmembrane</keyword>
<reference evidence="2 3" key="1">
    <citation type="submission" date="2021-01" db="EMBL/GenBank/DDBJ databases">
        <title>Actinoplanes sp. nov. LDG1-06 isolated from lichen.</title>
        <authorList>
            <person name="Saeng-In P."/>
            <person name="Phongsopitanun W."/>
            <person name="Kanchanasin P."/>
            <person name="Yuki M."/>
            <person name="Kudo T."/>
            <person name="Ohkuma M."/>
            <person name="Tanasupawat S."/>
        </authorList>
    </citation>
    <scope>NUCLEOTIDE SEQUENCE [LARGE SCALE GENOMIC DNA]</scope>
    <source>
        <strain evidence="2 3">LDG1-06</strain>
    </source>
</reference>
<gene>
    <name evidence="2" type="ORF">JIG36_37375</name>
</gene>
<keyword evidence="3" id="KW-1185">Reference proteome</keyword>
<evidence type="ECO:0000313" key="3">
    <source>
        <dbReference type="Proteomes" id="UP000632138"/>
    </source>
</evidence>
<evidence type="ECO:0000313" key="2">
    <source>
        <dbReference type="EMBL" id="MBM2621189.1"/>
    </source>
</evidence>
<feature type="transmembrane region" description="Helical" evidence="1">
    <location>
        <begin position="12"/>
        <end position="29"/>
    </location>
</feature>
<keyword evidence="1" id="KW-1133">Transmembrane helix</keyword>
<dbReference type="Proteomes" id="UP000632138">
    <property type="component" value="Unassembled WGS sequence"/>
</dbReference>
<dbReference type="RefSeq" id="WP_203381166.1">
    <property type="nucleotide sequence ID" value="NZ_JAENHP010000018.1"/>
</dbReference>